<proteinExistence type="inferred from homology"/>
<keyword evidence="10" id="KW-0645">Protease</keyword>
<feature type="domain" description="Penicillin-binding protein OB-like" evidence="31">
    <location>
        <begin position="395"/>
        <end position="531"/>
    </location>
</feature>
<evidence type="ECO:0000256" key="21">
    <source>
        <dbReference type="ARBA" id="ARBA00023268"/>
    </source>
</evidence>
<dbReference type="PANTHER" id="PTHR32282:SF27">
    <property type="entry name" value="PENICILLIN-BINDING PROTEIN 1A"/>
    <property type="match status" value="1"/>
</dbReference>
<dbReference type="EMBL" id="BMKS01000003">
    <property type="protein sequence ID" value="GGG27217.1"/>
    <property type="molecule type" value="Genomic_DNA"/>
</dbReference>
<evidence type="ECO:0000256" key="3">
    <source>
        <dbReference type="ARBA" id="ARBA00007090"/>
    </source>
</evidence>
<keyword evidence="17" id="KW-0573">Peptidoglycan synthesis</keyword>
<dbReference type="GO" id="GO:0009252">
    <property type="term" value="P:peptidoglycan biosynthetic process"/>
    <property type="evidence" value="ECO:0007669"/>
    <property type="project" value="UniProtKB-UniPathway"/>
</dbReference>
<dbReference type="SUPFAM" id="SSF53955">
    <property type="entry name" value="Lysozyme-like"/>
    <property type="match status" value="1"/>
</dbReference>
<keyword evidence="20" id="KW-0046">Antibiotic resistance</keyword>
<comment type="catalytic activity">
    <reaction evidence="25">
        <text>[GlcNAc-(1-&gt;4)-Mur2Ac(oyl-L-Ala-gamma-D-Glu-L-Lys-D-Ala-D-Ala)](n)-di-trans,octa-cis-undecaprenyl diphosphate + beta-D-GlcNAc-(1-&gt;4)-Mur2Ac(oyl-L-Ala-gamma-D-Glu-L-Lys-D-Ala-D-Ala)-di-trans,octa-cis-undecaprenyl diphosphate = [GlcNAc-(1-&gt;4)-Mur2Ac(oyl-L-Ala-gamma-D-Glu-L-Lys-D-Ala-D-Ala)](n+1)-di-trans,octa-cis-undecaprenyl diphosphate + di-trans,octa-cis-undecaprenyl diphosphate + H(+)</text>
        <dbReference type="Rhea" id="RHEA:23708"/>
        <dbReference type="Rhea" id="RHEA-COMP:9602"/>
        <dbReference type="Rhea" id="RHEA-COMP:9603"/>
        <dbReference type="ChEBI" id="CHEBI:15378"/>
        <dbReference type="ChEBI" id="CHEBI:58405"/>
        <dbReference type="ChEBI" id="CHEBI:60033"/>
        <dbReference type="ChEBI" id="CHEBI:78435"/>
        <dbReference type="EC" id="2.4.99.28"/>
    </reaction>
</comment>
<evidence type="ECO:0000256" key="25">
    <source>
        <dbReference type="ARBA" id="ARBA00049902"/>
    </source>
</evidence>
<dbReference type="FunFam" id="1.10.3810.10:FF:000003">
    <property type="entry name" value="Penicillin-binding protein 1a"/>
    <property type="match status" value="1"/>
</dbReference>
<comment type="catalytic activity">
    <reaction evidence="23">
        <text>Preferential cleavage: (Ac)2-L-Lys-D-Ala-|-D-Ala. Also transpeptidation of peptidyl-alanyl moieties that are N-acyl substituents of D-alanine.</text>
        <dbReference type="EC" id="3.4.16.4"/>
    </reaction>
</comment>
<dbReference type="InterPro" id="IPR001460">
    <property type="entry name" value="PCN-bd_Tpept"/>
</dbReference>
<evidence type="ECO:0000313" key="32">
    <source>
        <dbReference type="EMBL" id="GGG27217.1"/>
    </source>
</evidence>
<keyword evidence="13 28" id="KW-0812">Transmembrane</keyword>
<dbReference type="Pfam" id="PF00912">
    <property type="entry name" value="Transgly"/>
    <property type="match status" value="1"/>
</dbReference>
<keyword evidence="14" id="KW-0378">Hydrolase</keyword>
<evidence type="ECO:0000256" key="7">
    <source>
        <dbReference type="ARBA" id="ARBA00022475"/>
    </source>
</evidence>
<comment type="subcellular location">
    <subcellularLocation>
        <location evidence="1">Cell inner membrane</location>
        <topology evidence="1">Single-pass type II membrane protein</topology>
    </subcellularLocation>
</comment>
<dbReference type="Gene3D" id="2.40.50.140">
    <property type="entry name" value="Nucleic acid-binding proteins"/>
    <property type="match status" value="1"/>
</dbReference>
<dbReference type="Gene3D" id="1.10.3810.10">
    <property type="entry name" value="Biosynthetic peptidoglycan transglycosylase-like"/>
    <property type="match status" value="1"/>
</dbReference>
<evidence type="ECO:0000256" key="5">
    <source>
        <dbReference type="ARBA" id="ARBA00012448"/>
    </source>
</evidence>
<dbReference type="NCBIfam" id="TIGR02074">
    <property type="entry name" value="PBP_1a_fam"/>
    <property type="match status" value="1"/>
</dbReference>
<evidence type="ECO:0000256" key="19">
    <source>
        <dbReference type="ARBA" id="ARBA00023136"/>
    </source>
</evidence>
<evidence type="ECO:0000256" key="23">
    <source>
        <dbReference type="ARBA" id="ARBA00034000"/>
    </source>
</evidence>
<comment type="pathway">
    <text evidence="26">Glycan biosynthesis.</text>
</comment>
<evidence type="ECO:0000259" key="29">
    <source>
        <dbReference type="Pfam" id="PF00905"/>
    </source>
</evidence>
<evidence type="ECO:0000256" key="8">
    <source>
        <dbReference type="ARBA" id="ARBA00022519"/>
    </source>
</evidence>
<evidence type="ECO:0000256" key="20">
    <source>
        <dbReference type="ARBA" id="ARBA00023251"/>
    </source>
</evidence>
<evidence type="ECO:0000256" key="2">
    <source>
        <dbReference type="ARBA" id="ARBA00004752"/>
    </source>
</evidence>
<keyword evidence="12" id="KW-0808">Transferase</keyword>
<evidence type="ECO:0000256" key="18">
    <source>
        <dbReference type="ARBA" id="ARBA00022989"/>
    </source>
</evidence>
<dbReference type="SUPFAM" id="SSF56601">
    <property type="entry name" value="beta-lactamase/transpeptidase-like"/>
    <property type="match status" value="1"/>
</dbReference>
<evidence type="ECO:0000256" key="10">
    <source>
        <dbReference type="ARBA" id="ARBA00022670"/>
    </source>
</evidence>
<feature type="region of interest" description="Disordered" evidence="27">
    <location>
        <begin position="1"/>
        <end position="69"/>
    </location>
</feature>
<name>A0A8J2ZA41_9PROT</name>
<sequence>MGCDMPPDDLRADRPLAGGRPASARRRPAAGASRPTGDGAPPAPDGAPPGAAPPPPPAPRRERGRRRRRGGVLRGLARLAVVLLGALAVAGAAVGYGVYQHIAQELPDYRWLADYDPPQMSRIYAADSRLMAELAAERRVFVPIEAIPRRVQQAFVSAEDQRFWEHHGVDPIGIVRAVLTNLDRMGSGRRPVGASTITQQVAKNMLVGSDQTLMRKAREAILAFRIEQAMPKSRILEIYLNEIFLGLQAYGVAAAAQNYFNKSLDELTLAEAAFLAALPKGPNLYNPFRYPERALERRNWVLDRMLEDGAITAEEARAAKAEPIAPRPSRRPDMITVGQHFTEEVRRELIQRFGAEQTVMGGYVVRTSLDPALQAATERALRDGLMNYDRRRGGWRGPVTQIAFAGTEWMPALEAVPRPAGMLPEWRLAVALEVRDREARLGWLERPDPRGAAQPRMGTLVLDAQVRWARLVRDGRLGPEPTRLQQVLQPGDVVMVEPLPTPGGGQQAGVEAAPAARSGPVRVALRQIPQVEGAVVALDPASGRVLAMAGGWSFERSQFNRATQAMRQPGSSFKPFVYLAALEQGIPPNAELEDAPIEIPDGRGGVWRPHNYSGNFNGWVTMRQAMERSLNLVTVRLAREVGIERVADVAARFGVIPNMPHYLALSLGAGETTVLRMAAAYASFVNGGRQVSPTLIDSVQDRRGRVVWRADIRQCQGCDAPDPGAGPPALTEERPQVTDPISAYQMVSLLQGVVQRGTAAGAIGNRLGRPVAGKTGTTNDYLDNWFVGFTPDIVVAVWVGYDEPRSLGSGETGGTNAAPIFREVVAAALKDSPPVPFRAPPGVALVRVNVAGGTILEPFRPGTEHGGWRRYGGGEEYDGGGTGGASNLDRGLGGLY</sequence>
<dbReference type="InterPro" id="IPR036950">
    <property type="entry name" value="PBP_transglycosylase"/>
</dbReference>
<dbReference type="Pfam" id="PF00905">
    <property type="entry name" value="Transpeptidase"/>
    <property type="match status" value="1"/>
</dbReference>
<keyword evidence="21" id="KW-0511">Multifunctional enzyme</keyword>
<feature type="compositionally biased region" description="Pro residues" evidence="27">
    <location>
        <begin position="41"/>
        <end position="58"/>
    </location>
</feature>
<dbReference type="GO" id="GO:0005886">
    <property type="term" value="C:plasma membrane"/>
    <property type="evidence" value="ECO:0007669"/>
    <property type="project" value="UniProtKB-SubCell"/>
</dbReference>
<evidence type="ECO:0000256" key="26">
    <source>
        <dbReference type="ARBA" id="ARBA00060592"/>
    </source>
</evidence>
<dbReference type="GO" id="GO:0071555">
    <property type="term" value="P:cell wall organization"/>
    <property type="evidence" value="ECO:0007669"/>
    <property type="project" value="UniProtKB-KW"/>
</dbReference>
<dbReference type="InterPro" id="IPR012340">
    <property type="entry name" value="NA-bd_OB-fold"/>
</dbReference>
<dbReference type="AlphaFoldDB" id="A0A8J2ZA41"/>
<keyword evidence="18 28" id="KW-1133">Transmembrane helix</keyword>
<feature type="region of interest" description="Disordered" evidence="27">
    <location>
        <begin position="862"/>
        <end position="896"/>
    </location>
</feature>
<evidence type="ECO:0000256" key="14">
    <source>
        <dbReference type="ARBA" id="ARBA00022801"/>
    </source>
</evidence>
<evidence type="ECO:0000313" key="33">
    <source>
        <dbReference type="Proteomes" id="UP000597507"/>
    </source>
</evidence>
<feature type="domain" description="Penicillin-binding protein transpeptidase" evidence="29">
    <location>
        <begin position="533"/>
        <end position="825"/>
    </location>
</feature>
<evidence type="ECO:0000256" key="16">
    <source>
        <dbReference type="ARBA" id="ARBA00022968"/>
    </source>
</evidence>
<dbReference type="InterPro" id="IPR012338">
    <property type="entry name" value="Beta-lactam/transpept-like"/>
</dbReference>
<protein>
    <recommendedName>
        <fullName evidence="6">Penicillin-binding protein 1A</fullName>
        <ecNumber evidence="24">2.4.99.28</ecNumber>
        <ecNumber evidence="5">3.4.16.4</ecNumber>
    </recommendedName>
</protein>
<dbReference type="PANTHER" id="PTHR32282">
    <property type="entry name" value="BINDING PROTEIN TRANSPEPTIDASE, PUTATIVE-RELATED"/>
    <property type="match status" value="1"/>
</dbReference>
<keyword evidence="15" id="KW-0133">Cell shape</keyword>
<keyword evidence="16" id="KW-0735">Signal-anchor</keyword>
<evidence type="ECO:0000256" key="12">
    <source>
        <dbReference type="ARBA" id="ARBA00022679"/>
    </source>
</evidence>
<dbReference type="EC" id="2.4.99.28" evidence="24"/>
<evidence type="ECO:0000256" key="4">
    <source>
        <dbReference type="ARBA" id="ARBA00007739"/>
    </source>
</evidence>
<evidence type="ECO:0000259" key="31">
    <source>
        <dbReference type="Pfam" id="PF17092"/>
    </source>
</evidence>
<dbReference type="GO" id="GO:0046677">
    <property type="term" value="P:response to antibiotic"/>
    <property type="evidence" value="ECO:0007669"/>
    <property type="project" value="UniProtKB-KW"/>
</dbReference>
<keyword evidence="33" id="KW-1185">Reference proteome</keyword>
<keyword evidence="8" id="KW-0997">Cell inner membrane</keyword>
<dbReference type="Pfam" id="PF17092">
    <property type="entry name" value="PCB_OB"/>
    <property type="match status" value="1"/>
</dbReference>
<evidence type="ECO:0000256" key="22">
    <source>
        <dbReference type="ARBA" id="ARBA00023316"/>
    </source>
</evidence>
<dbReference type="GO" id="GO:0008658">
    <property type="term" value="F:penicillin binding"/>
    <property type="evidence" value="ECO:0007669"/>
    <property type="project" value="InterPro"/>
</dbReference>
<feature type="domain" description="Glycosyl transferase family 51" evidence="30">
    <location>
        <begin position="129"/>
        <end position="305"/>
    </location>
</feature>
<dbReference type="InterPro" id="IPR050396">
    <property type="entry name" value="Glycosyltr_51/Transpeptidase"/>
</dbReference>
<evidence type="ECO:0000256" key="9">
    <source>
        <dbReference type="ARBA" id="ARBA00022645"/>
    </source>
</evidence>
<keyword evidence="11" id="KW-0328">Glycosyltransferase</keyword>
<feature type="transmembrane region" description="Helical" evidence="28">
    <location>
        <begin position="75"/>
        <end position="99"/>
    </location>
</feature>
<comment type="similarity">
    <text evidence="4">In the N-terminal section; belongs to the glycosyltransferase 51 family.</text>
</comment>
<evidence type="ECO:0000256" key="17">
    <source>
        <dbReference type="ARBA" id="ARBA00022984"/>
    </source>
</evidence>
<dbReference type="UniPathway" id="UPA00219"/>
<dbReference type="Proteomes" id="UP000597507">
    <property type="component" value="Unassembled WGS sequence"/>
</dbReference>
<dbReference type="InterPro" id="IPR023346">
    <property type="entry name" value="Lysozyme-like_dom_sf"/>
</dbReference>
<organism evidence="32 33">
    <name type="scientific">Caldovatus sediminis</name>
    <dbReference type="NCBI Taxonomy" id="2041189"/>
    <lineage>
        <taxon>Bacteria</taxon>
        <taxon>Pseudomonadati</taxon>
        <taxon>Pseudomonadota</taxon>
        <taxon>Alphaproteobacteria</taxon>
        <taxon>Acetobacterales</taxon>
        <taxon>Roseomonadaceae</taxon>
        <taxon>Caldovatus</taxon>
    </lineage>
</organism>
<dbReference type="GO" id="GO:0008360">
    <property type="term" value="P:regulation of cell shape"/>
    <property type="evidence" value="ECO:0007669"/>
    <property type="project" value="UniProtKB-KW"/>
</dbReference>
<evidence type="ECO:0000256" key="27">
    <source>
        <dbReference type="SAM" id="MobiDB-lite"/>
    </source>
</evidence>
<comment type="pathway">
    <text evidence="2">Cell wall biogenesis; peptidoglycan biosynthesis.</text>
</comment>
<evidence type="ECO:0000256" key="1">
    <source>
        <dbReference type="ARBA" id="ARBA00004249"/>
    </source>
</evidence>
<dbReference type="GO" id="GO:0009002">
    <property type="term" value="F:serine-type D-Ala-D-Ala carboxypeptidase activity"/>
    <property type="evidence" value="ECO:0007669"/>
    <property type="project" value="UniProtKB-EC"/>
</dbReference>
<dbReference type="InterPro" id="IPR001264">
    <property type="entry name" value="Glyco_trans_51"/>
</dbReference>
<dbReference type="Gene3D" id="3.40.710.10">
    <property type="entry name" value="DD-peptidase/beta-lactamase superfamily"/>
    <property type="match status" value="2"/>
</dbReference>
<dbReference type="GO" id="GO:0006508">
    <property type="term" value="P:proteolysis"/>
    <property type="evidence" value="ECO:0007669"/>
    <property type="project" value="UniProtKB-KW"/>
</dbReference>
<reference evidence="32 33" key="1">
    <citation type="journal article" date="2014" name="Int. J. Syst. Evol. Microbiol.">
        <title>Complete genome sequence of Corynebacterium casei LMG S-19264T (=DSM 44701T), isolated from a smear-ripened cheese.</title>
        <authorList>
            <consortium name="US DOE Joint Genome Institute (JGI-PGF)"/>
            <person name="Walter F."/>
            <person name="Albersmeier A."/>
            <person name="Kalinowski J."/>
            <person name="Ruckert C."/>
        </authorList>
    </citation>
    <scope>NUCLEOTIDE SEQUENCE [LARGE SCALE GENOMIC DNA]</scope>
    <source>
        <strain evidence="32 33">CGMCC 1.16330</strain>
    </source>
</reference>
<gene>
    <name evidence="32" type="ORF">GCM10010964_13920</name>
</gene>
<evidence type="ECO:0000256" key="13">
    <source>
        <dbReference type="ARBA" id="ARBA00022692"/>
    </source>
</evidence>
<dbReference type="EC" id="3.4.16.4" evidence="5"/>
<evidence type="ECO:0000256" key="24">
    <source>
        <dbReference type="ARBA" id="ARBA00044770"/>
    </source>
</evidence>
<keyword evidence="7" id="KW-1003">Cell membrane</keyword>
<evidence type="ECO:0000256" key="6">
    <source>
        <dbReference type="ARBA" id="ARBA00018638"/>
    </source>
</evidence>
<dbReference type="GO" id="GO:0008955">
    <property type="term" value="F:peptidoglycan glycosyltransferase activity"/>
    <property type="evidence" value="ECO:0007669"/>
    <property type="project" value="UniProtKB-EC"/>
</dbReference>
<accession>A0A8J2ZA41</accession>
<comment type="similarity">
    <text evidence="3">In the C-terminal section; belongs to the transpeptidase family.</text>
</comment>
<keyword evidence="19 28" id="KW-0472">Membrane</keyword>
<evidence type="ECO:0000259" key="30">
    <source>
        <dbReference type="Pfam" id="PF00912"/>
    </source>
</evidence>
<keyword evidence="22" id="KW-0961">Cell wall biogenesis/degradation</keyword>
<dbReference type="GO" id="GO:0030288">
    <property type="term" value="C:outer membrane-bounded periplasmic space"/>
    <property type="evidence" value="ECO:0007669"/>
    <property type="project" value="TreeGrafter"/>
</dbReference>
<comment type="caution">
    <text evidence="32">The sequence shown here is derived from an EMBL/GenBank/DDBJ whole genome shotgun (WGS) entry which is preliminary data.</text>
</comment>
<dbReference type="InterPro" id="IPR031376">
    <property type="entry name" value="PCB_OB"/>
</dbReference>
<keyword evidence="9" id="KW-0121">Carboxypeptidase</keyword>
<evidence type="ECO:0000256" key="15">
    <source>
        <dbReference type="ARBA" id="ARBA00022960"/>
    </source>
</evidence>
<evidence type="ECO:0000256" key="28">
    <source>
        <dbReference type="SAM" id="Phobius"/>
    </source>
</evidence>
<evidence type="ECO:0000256" key="11">
    <source>
        <dbReference type="ARBA" id="ARBA00022676"/>
    </source>
</evidence>